<dbReference type="STRING" id="40148.A0A0E0ALA5"/>
<dbReference type="Proteomes" id="UP000026961">
    <property type="component" value="Chromosome 7"/>
</dbReference>
<name>A0A0E0ALA5_9ORYZ</name>
<reference evidence="1" key="1">
    <citation type="submission" date="2015-04" db="UniProtKB">
        <authorList>
            <consortium name="EnsemblPlants"/>
        </authorList>
    </citation>
    <scope>IDENTIFICATION</scope>
</reference>
<dbReference type="HOGENOM" id="CLU_030310_0_1_1"/>
<keyword evidence="2" id="KW-1185">Reference proteome</keyword>
<dbReference type="PANTHER" id="PTHR31264">
    <property type="entry name" value="OS07G0554500 PROTEIN-RELATED"/>
    <property type="match status" value="1"/>
</dbReference>
<dbReference type="eggNOG" id="ENOG502R3XV">
    <property type="taxonomic scope" value="Eukaryota"/>
</dbReference>
<protein>
    <recommendedName>
        <fullName evidence="3">F-box domain-containing protein</fullName>
    </recommendedName>
</protein>
<organism evidence="1">
    <name type="scientific">Oryza glumipatula</name>
    <dbReference type="NCBI Taxonomy" id="40148"/>
    <lineage>
        <taxon>Eukaryota</taxon>
        <taxon>Viridiplantae</taxon>
        <taxon>Streptophyta</taxon>
        <taxon>Embryophyta</taxon>
        <taxon>Tracheophyta</taxon>
        <taxon>Spermatophyta</taxon>
        <taxon>Magnoliopsida</taxon>
        <taxon>Liliopsida</taxon>
        <taxon>Poales</taxon>
        <taxon>Poaceae</taxon>
        <taxon>BOP clade</taxon>
        <taxon>Oryzoideae</taxon>
        <taxon>Oryzeae</taxon>
        <taxon>Oryzinae</taxon>
        <taxon>Oryza</taxon>
    </lineage>
</organism>
<evidence type="ECO:0000313" key="1">
    <source>
        <dbReference type="EnsemblPlants" id="OGLUM07G18070.1"/>
    </source>
</evidence>
<proteinExistence type="predicted"/>
<sequence length="452" mass="51665">MLISVPEILLRLYSPADLARASTACAAFRRLVTDRSFLRRFRSLHHPPPLLGLLCDDFYPADPAAARALAHAADFTFSFLPTPDHWWRWMPLDWRDGRVLAALVPMAKFTTDEGDEGEFVPFPRRDDVTDLAVCDPISRRYVILLAIPGDLITSGEQRDRLFDFNAFLAPATEEEMAGSSFRVVATAQCKIKLFVFVFSSRSEEWRSYQFDSGSIFAADVSSSVLVQADFFLAPRYYAHCRLYWVLKEMDKLLVLDTCEMVFFTIDLERDEHMSNIAILEEAEEDMIGVFSIRTDLDFATRTQLCYTIRQVKADAANGPPLNFDKIIPLPLPMEYMFRIIDAADGYLLLEGRLLDWFECSLEEGRPDTLYFSLESKTLDLRVGTSNYRCKDIYWFSAILITVKSMNMGHRKGTEQHWLSILLSLLRNAVDYIKLQLIVVASIRNSDLTVSSL</sequence>
<accession>A0A0E0ALA5</accession>
<dbReference type="Gramene" id="OGLUM07G18070.1">
    <property type="protein sequence ID" value="OGLUM07G18070.1"/>
    <property type="gene ID" value="OGLUM07G18070"/>
</dbReference>
<evidence type="ECO:0008006" key="3">
    <source>
        <dbReference type="Google" id="ProtNLM"/>
    </source>
</evidence>
<reference evidence="1" key="2">
    <citation type="submission" date="2018-05" db="EMBL/GenBank/DDBJ databases">
        <title>OgluRS3 (Oryza glumaepatula Reference Sequence Version 3).</title>
        <authorList>
            <person name="Zhang J."/>
            <person name="Kudrna D."/>
            <person name="Lee S."/>
            <person name="Talag J."/>
            <person name="Welchert J."/>
            <person name="Wing R.A."/>
        </authorList>
    </citation>
    <scope>NUCLEOTIDE SEQUENCE [LARGE SCALE GENOMIC DNA]</scope>
</reference>
<dbReference type="AlphaFoldDB" id="A0A0E0ALA5"/>
<evidence type="ECO:0000313" key="2">
    <source>
        <dbReference type="Proteomes" id="UP000026961"/>
    </source>
</evidence>
<dbReference type="SUPFAM" id="SSF81383">
    <property type="entry name" value="F-box domain"/>
    <property type="match status" value="1"/>
</dbReference>
<dbReference type="InterPro" id="IPR036047">
    <property type="entry name" value="F-box-like_dom_sf"/>
</dbReference>
<dbReference type="EnsemblPlants" id="OGLUM07G18070.1">
    <property type="protein sequence ID" value="OGLUM07G18070.1"/>
    <property type="gene ID" value="OGLUM07G18070"/>
</dbReference>